<dbReference type="SUPFAM" id="SSF81383">
    <property type="entry name" value="F-box domain"/>
    <property type="match status" value="1"/>
</dbReference>
<feature type="compositionally biased region" description="Basic and acidic residues" evidence="1">
    <location>
        <begin position="478"/>
        <end position="487"/>
    </location>
</feature>
<keyword evidence="4" id="KW-1185">Reference proteome</keyword>
<sequence length="635" mass="73008">MVQVQVECGGFTDLDHTSSMSGKLEYLEKYSVAPSPSRDYYGLKVFDNQVILYLWRISHGPHKTPIVQTSCFADFKQDHQLQDEIQRIFGEYFLKHVRNIASGRNTLLTLPKCLINKLIKYLTVKDIIKLTSLSHISKEIFDDNFVWEALYKKYNPLKKYKYENLYIPCNWKQLFQLEQVEIFEQKMNRPRTTARQKLVNSKIETTMKGNPKIENLAKANTKIENSVKVSTSNTKITSKFAPLESQITKKDTNRKKNINTLSRKLSDNYLNEPTIEKEKVTSEKKTPILKSLQTIGQKNIKILRDQSIINKLESKRETDNKDLISNKTSEIKMNKFQNKVKKIDTKTSNVSIKMMDDKINNTKPKSTPTPKVKTNEKSVTPKLKAKGKTKKVGQSKSTILSTTSDLLIDNSAVKDDSFDLADLIEASLKSIRSPRSIFDYNFSCIDKPKSCGGDTLAQEISRKMSDHPRAPKSGHAKAALDRLSEKSEPLTAKSVDSVNKIERARAIATPRYLKGLSADLKKSLELSKSRGIMSLDEKVLDQFEKYTYNKYSTPSIQDDMEQKKFTPRKEMDKINILRSLGTKNFHSKNFNSNAMNEINRYLESQLDIRVCFQRIYFAKDGQKEVVKRIEMRSKY</sequence>
<protein>
    <submittedName>
        <fullName evidence="3">F-box only protein</fullName>
    </submittedName>
</protein>
<dbReference type="STRING" id="94128.A0A2A3EG65"/>
<feature type="domain" description="F-box" evidence="2">
    <location>
        <begin position="104"/>
        <end position="150"/>
    </location>
</feature>
<dbReference type="Gene3D" id="1.20.1280.50">
    <property type="match status" value="1"/>
</dbReference>
<proteinExistence type="predicted"/>
<dbReference type="Proteomes" id="UP000242457">
    <property type="component" value="Unassembled WGS sequence"/>
</dbReference>
<dbReference type="AlphaFoldDB" id="A0A2A3EG65"/>
<dbReference type="InterPro" id="IPR001810">
    <property type="entry name" value="F-box_dom"/>
</dbReference>
<name>A0A2A3EG65_APICC</name>
<feature type="compositionally biased region" description="Low complexity" evidence="1">
    <location>
        <begin position="361"/>
        <end position="372"/>
    </location>
</feature>
<accession>A0A2A3EG65</accession>
<evidence type="ECO:0000259" key="2">
    <source>
        <dbReference type="PROSITE" id="PS50181"/>
    </source>
</evidence>
<dbReference type="PROSITE" id="PS50181">
    <property type="entry name" value="FBOX"/>
    <property type="match status" value="1"/>
</dbReference>
<evidence type="ECO:0000313" key="3">
    <source>
        <dbReference type="EMBL" id="PBC30474.1"/>
    </source>
</evidence>
<feature type="region of interest" description="Disordered" evidence="1">
    <location>
        <begin position="462"/>
        <end position="487"/>
    </location>
</feature>
<evidence type="ECO:0000313" key="4">
    <source>
        <dbReference type="Proteomes" id="UP000242457"/>
    </source>
</evidence>
<evidence type="ECO:0000256" key="1">
    <source>
        <dbReference type="SAM" id="MobiDB-lite"/>
    </source>
</evidence>
<dbReference type="OrthoDB" id="3219396at2759"/>
<reference evidence="3 4" key="1">
    <citation type="submission" date="2014-07" db="EMBL/GenBank/DDBJ databases">
        <title>Genomic and transcriptomic analysis on Apis cerana provide comprehensive insights into honey bee biology.</title>
        <authorList>
            <person name="Diao Q."/>
            <person name="Sun L."/>
            <person name="Zheng H."/>
            <person name="Zheng H."/>
            <person name="Xu S."/>
            <person name="Wang S."/>
            <person name="Zeng Z."/>
            <person name="Hu F."/>
            <person name="Su S."/>
            <person name="Wu J."/>
        </authorList>
    </citation>
    <scope>NUCLEOTIDE SEQUENCE [LARGE SCALE GENOMIC DNA]</scope>
    <source>
        <tissue evidence="3">Pupae without intestine</tissue>
    </source>
</reference>
<feature type="region of interest" description="Disordered" evidence="1">
    <location>
        <begin position="358"/>
        <end position="390"/>
    </location>
</feature>
<dbReference type="EMBL" id="KZ288260">
    <property type="protein sequence ID" value="PBC30474.1"/>
    <property type="molecule type" value="Genomic_DNA"/>
</dbReference>
<gene>
    <name evidence="3" type="ORF">APICC_02777</name>
</gene>
<dbReference type="InterPro" id="IPR036047">
    <property type="entry name" value="F-box-like_dom_sf"/>
</dbReference>
<organism evidence="3 4">
    <name type="scientific">Apis cerana cerana</name>
    <name type="common">Oriental honeybee</name>
    <dbReference type="NCBI Taxonomy" id="94128"/>
    <lineage>
        <taxon>Eukaryota</taxon>
        <taxon>Metazoa</taxon>
        <taxon>Ecdysozoa</taxon>
        <taxon>Arthropoda</taxon>
        <taxon>Hexapoda</taxon>
        <taxon>Insecta</taxon>
        <taxon>Pterygota</taxon>
        <taxon>Neoptera</taxon>
        <taxon>Endopterygota</taxon>
        <taxon>Hymenoptera</taxon>
        <taxon>Apocrita</taxon>
        <taxon>Aculeata</taxon>
        <taxon>Apoidea</taxon>
        <taxon>Anthophila</taxon>
        <taxon>Apidae</taxon>
        <taxon>Apis</taxon>
    </lineage>
</organism>